<dbReference type="EMBL" id="FNAG01000006">
    <property type="protein sequence ID" value="SDD74804.1"/>
    <property type="molecule type" value="Genomic_DNA"/>
</dbReference>
<dbReference type="Proteomes" id="UP000199603">
    <property type="component" value="Unassembled WGS sequence"/>
</dbReference>
<evidence type="ECO:0008006" key="4">
    <source>
        <dbReference type="Google" id="ProtNLM"/>
    </source>
</evidence>
<name>A0A1G6X9J2_9GAMM</name>
<dbReference type="InterPro" id="IPR058248">
    <property type="entry name" value="Lxx211020-like"/>
</dbReference>
<gene>
    <name evidence="2" type="ORF">SAMN04488509_106113</name>
</gene>
<dbReference type="PANTHER" id="PTHR36302:SF1">
    <property type="entry name" value="COPPER CHAPERONE PCU(A)C"/>
    <property type="match status" value="1"/>
</dbReference>
<dbReference type="RefSeq" id="WP_176764160.1">
    <property type="nucleotide sequence ID" value="NZ_FNAG01000006.1"/>
</dbReference>
<evidence type="ECO:0000256" key="1">
    <source>
        <dbReference type="SAM" id="SignalP"/>
    </source>
</evidence>
<dbReference type="InterPro" id="IPR036182">
    <property type="entry name" value="PCuAC_sf"/>
</dbReference>
<feature type="chain" id="PRO_5011741093" description="Copper(I)-binding protein" evidence="1">
    <location>
        <begin position="24"/>
        <end position="158"/>
    </location>
</feature>
<dbReference type="SUPFAM" id="SSF110087">
    <property type="entry name" value="DR1885-like metal-binding protein"/>
    <property type="match status" value="1"/>
</dbReference>
<sequence length="158" mass="16817">MLLRALACSLLLSALLPAAPAVATEASTLHLDGAWVRPMPPGARVGGGYVEIHNAGDTTRRLLGAESPRASSMEIHTMTEVEGVMRMRRLPDGIEIPAGATVTLKPGAEHLMFFNPEPAFAEGERIPVTLRFDGEESITVEFEVADRSGKPAGAHAQH</sequence>
<dbReference type="STRING" id="265719.SAMN04488509_106113"/>
<keyword evidence="1" id="KW-0732">Signal</keyword>
<keyword evidence="3" id="KW-1185">Reference proteome</keyword>
<feature type="signal peptide" evidence="1">
    <location>
        <begin position="1"/>
        <end position="23"/>
    </location>
</feature>
<dbReference type="AlphaFoldDB" id="A0A1G6X9J2"/>
<proteinExistence type="predicted"/>
<accession>A0A1G6X9J2</accession>
<reference evidence="2 3" key="1">
    <citation type="submission" date="2016-10" db="EMBL/GenBank/DDBJ databases">
        <authorList>
            <person name="de Groot N.N."/>
        </authorList>
    </citation>
    <scope>NUCLEOTIDE SEQUENCE [LARGE SCALE GENOMIC DNA]</scope>
    <source>
        <strain evidence="2 3">DSM 16957</strain>
    </source>
</reference>
<protein>
    <recommendedName>
        <fullName evidence="4">Copper(I)-binding protein</fullName>
    </recommendedName>
</protein>
<evidence type="ECO:0000313" key="3">
    <source>
        <dbReference type="Proteomes" id="UP000199603"/>
    </source>
</evidence>
<dbReference type="InterPro" id="IPR007410">
    <property type="entry name" value="LpqE-like"/>
</dbReference>
<evidence type="ECO:0000313" key="2">
    <source>
        <dbReference type="EMBL" id="SDD74804.1"/>
    </source>
</evidence>
<organism evidence="2 3">
    <name type="scientific">Aquimonas voraii</name>
    <dbReference type="NCBI Taxonomy" id="265719"/>
    <lineage>
        <taxon>Bacteria</taxon>
        <taxon>Pseudomonadati</taxon>
        <taxon>Pseudomonadota</taxon>
        <taxon>Gammaproteobacteria</taxon>
        <taxon>Lysobacterales</taxon>
        <taxon>Lysobacteraceae</taxon>
        <taxon>Aquimonas</taxon>
    </lineage>
</organism>
<dbReference type="Pfam" id="PF04314">
    <property type="entry name" value="PCuAC"/>
    <property type="match status" value="1"/>
</dbReference>
<dbReference type="Gene3D" id="2.60.40.1890">
    <property type="entry name" value="PCu(A)C copper chaperone"/>
    <property type="match status" value="1"/>
</dbReference>
<dbReference type="PANTHER" id="PTHR36302">
    <property type="entry name" value="BLR7088 PROTEIN"/>
    <property type="match status" value="1"/>
</dbReference>